<dbReference type="AlphaFoldDB" id="A0A4V5MNW8"/>
<dbReference type="EMBL" id="SUME01000001">
    <property type="protein sequence ID" value="TJZ63008.1"/>
    <property type="molecule type" value="Genomic_DNA"/>
</dbReference>
<name>A0A4V5MNW8_9SPHI</name>
<gene>
    <name evidence="1" type="ORF">FAZ15_01540</name>
</gene>
<dbReference type="RefSeq" id="WP_136899442.1">
    <property type="nucleotide sequence ID" value="NZ_SUME01000001.1"/>
</dbReference>
<protein>
    <submittedName>
        <fullName evidence="1">Uncharacterized protein</fullName>
    </submittedName>
</protein>
<comment type="caution">
    <text evidence="1">The sequence shown here is derived from an EMBL/GenBank/DDBJ whole genome shotgun (WGS) entry which is preliminary data.</text>
</comment>
<keyword evidence="2" id="KW-1185">Reference proteome</keyword>
<sequence>MLLREIGMRIYTVHNQGFHTSFSTHPWGRPIKRSEAAELLWRAFNKGKSIIQKWTMRYIHSTEKAPPLLSG</sequence>
<evidence type="ECO:0000313" key="1">
    <source>
        <dbReference type="EMBL" id="TJZ63008.1"/>
    </source>
</evidence>
<organism evidence="1 2">
    <name type="scientific">Sphingobacterium olei</name>
    <dbReference type="NCBI Taxonomy" id="2571155"/>
    <lineage>
        <taxon>Bacteria</taxon>
        <taxon>Pseudomonadati</taxon>
        <taxon>Bacteroidota</taxon>
        <taxon>Sphingobacteriia</taxon>
        <taxon>Sphingobacteriales</taxon>
        <taxon>Sphingobacteriaceae</taxon>
        <taxon>Sphingobacterium</taxon>
    </lineage>
</organism>
<accession>A0A4V5MNW8</accession>
<proteinExistence type="predicted"/>
<reference evidence="1 2" key="1">
    <citation type="submission" date="2019-04" db="EMBL/GenBank/DDBJ databases">
        <title>Sphingobacterium olei sp. nov., isolated from oil-contaminated soil.</title>
        <authorList>
            <person name="Liu B."/>
        </authorList>
    </citation>
    <scope>NUCLEOTIDE SEQUENCE [LARGE SCALE GENOMIC DNA]</scope>
    <source>
        <strain evidence="1 2">HAL-9</strain>
    </source>
</reference>
<dbReference type="Proteomes" id="UP000306808">
    <property type="component" value="Unassembled WGS sequence"/>
</dbReference>
<evidence type="ECO:0000313" key="2">
    <source>
        <dbReference type="Proteomes" id="UP000306808"/>
    </source>
</evidence>